<dbReference type="FunCoup" id="A0A7M7J5D7">
    <property type="interactions" value="1530"/>
</dbReference>
<feature type="transmembrane region" description="Helical" evidence="16">
    <location>
        <begin position="456"/>
        <end position="477"/>
    </location>
</feature>
<evidence type="ECO:0000256" key="13">
    <source>
        <dbReference type="ARBA" id="ARBA00045827"/>
    </source>
</evidence>
<feature type="transmembrane region" description="Helical" evidence="16">
    <location>
        <begin position="431"/>
        <end position="450"/>
    </location>
</feature>
<comment type="subcellular location">
    <subcellularLocation>
        <location evidence="1">Membrane</location>
        <topology evidence="1">Multi-pass membrane protein</topology>
    </subcellularLocation>
</comment>
<comment type="catalytic activity">
    <reaction evidence="6">
        <text>a 1,2-diacyl-sn-glycero-3-phosphoethanolamine(in) = a 1,2-diacyl-sn-glycero-3-phosphoethanolamine(out)</text>
        <dbReference type="Rhea" id="RHEA:38895"/>
        <dbReference type="ChEBI" id="CHEBI:64612"/>
    </reaction>
</comment>
<name>A0A7M7J5D7_VARDE</name>
<dbReference type="Pfam" id="PF05602">
    <property type="entry name" value="CLPTM1"/>
    <property type="match status" value="1"/>
</dbReference>
<dbReference type="Proteomes" id="UP000594260">
    <property type="component" value="Unplaced"/>
</dbReference>
<dbReference type="InterPro" id="IPR008429">
    <property type="entry name" value="CLPTM1"/>
</dbReference>
<reference evidence="17" key="1">
    <citation type="submission" date="2021-01" db="UniProtKB">
        <authorList>
            <consortium name="EnsemblMetazoa"/>
        </authorList>
    </citation>
    <scope>IDENTIFICATION</scope>
</reference>
<keyword evidence="18" id="KW-1185">Reference proteome</keyword>
<dbReference type="PANTHER" id="PTHR21347:SF0">
    <property type="entry name" value="LIPID SCRAMBLASE CLPTM1L"/>
    <property type="match status" value="1"/>
</dbReference>
<evidence type="ECO:0000256" key="14">
    <source>
        <dbReference type="ARBA" id="ARBA00093208"/>
    </source>
</evidence>
<evidence type="ECO:0000256" key="11">
    <source>
        <dbReference type="ARBA" id="ARBA00042320"/>
    </source>
</evidence>
<dbReference type="AlphaFoldDB" id="A0A7M7J5D7"/>
<dbReference type="RefSeq" id="XP_022646360.1">
    <property type="nucleotide sequence ID" value="XM_022790625.1"/>
</dbReference>
<dbReference type="EnsemblMetazoa" id="XM_022790624">
    <property type="protein sequence ID" value="XP_022646359"/>
    <property type="gene ID" value="LOC111244056"/>
</dbReference>
<comment type="catalytic activity">
    <reaction evidence="7">
        <text>a 1,2-diacyl-sn-glycero-3-phosphocholine(in) = a 1,2-diacyl-sn-glycero-3-phosphocholine(out)</text>
        <dbReference type="Rhea" id="RHEA:38571"/>
        <dbReference type="ChEBI" id="CHEBI:57643"/>
    </reaction>
</comment>
<evidence type="ECO:0000256" key="12">
    <source>
        <dbReference type="ARBA" id="ARBA00043155"/>
    </source>
</evidence>
<evidence type="ECO:0000256" key="10">
    <source>
        <dbReference type="ARBA" id="ARBA00040905"/>
    </source>
</evidence>
<comment type="catalytic activity">
    <reaction evidence="8">
        <text>a 1,2-diacyl-sn-glycero-3-phospho-(1D-myo-inositol)(in) = a 1,2-diacyl-sn-glycero-3-phospho-(1D-myo-inositol)(out)</text>
        <dbReference type="Rhea" id="RHEA:38691"/>
        <dbReference type="ChEBI" id="CHEBI:57880"/>
    </reaction>
</comment>
<proteinExistence type="inferred from homology"/>
<comment type="similarity">
    <text evidence="2">Belongs to the CLPTM1 family.</text>
</comment>
<feature type="transmembrane region" description="Helical" evidence="16">
    <location>
        <begin position="347"/>
        <end position="368"/>
    </location>
</feature>
<evidence type="ECO:0000256" key="8">
    <source>
        <dbReference type="ARBA" id="ARBA00035895"/>
    </source>
</evidence>
<comment type="catalytic activity">
    <reaction evidence="14">
        <text>a 6-(alpha-D-glucosaminyl)-1-(1,2-diacyl-sn-glycero-3-phospho)-1D-myo-inositol(in) = a 6-(alpha-D-glucosaminyl)-1-(1,2-diacyl-sn-glycero-3-phospho)-1D-myo-inositol(out)</text>
        <dbReference type="Rhea" id="RHEA:71491"/>
        <dbReference type="ChEBI" id="CHEBI:57997"/>
    </reaction>
</comment>
<dbReference type="OrthoDB" id="378564at2759"/>
<evidence type="ECO:0000313" key="17">
    <source>
        <dbReference type="EnsemblMetazoa" id="XP_022646359"/>
    </source>
</evidence>
<dbReference type="GeneID" id="111244056"/>
<evidence type="ECO:0000256" key="7">
    <source>
        <dbReference type="ARBA" id="ARBA00024631"/>
    </source>
</evidence>
<dbReference type="InParanoid" id="A0A7M7J5D7"/>
<keyword evidence="3 16" id="KW-0812">Transmembrane</keyword>
<evidence type="ECO:0000256" key="9">
    <source>
        <dbReference type="ARBA" id="ARBA00036810"/>
    </source>
</evidence>
<feature type="transmembrane region" description="Helical" evidence="16">
    <location>
        <begin position="305"/>
        <end position="327"/>
    </location>
</feature>
<dbReference type="KEGG" id="vde:111244056"/>
<dbReference type="GO" id="GO:0012505">
    <property type="term" value="C:endomembrane system"/>
    <property type="evidence" value="ECO:0007669"/>
    <property type="project" value="TreeGrafter"/>
</dbReference>
<evidence type="ECO:0000256" key="4">
    <source>
        <dbReference type="ARBA" id="ARBA00022989"/>
    </source>
</evidence>
<evidence type="ECO:0000256" key="15">
    <source>
        <dbReference type="SAM" id="MobiDB-lite"/>
    </source>
</evidence>
<keyword evidence="4 16" id="KW-1133">Transmembrane helix</keyword>
<feature type="transmembrane region" description="Helical" evidence="16">
    <location>
        <begin position="6"/>
        <end position="23"/>
    </location>
</feature>
<protein>
    <recommendedName>
        <fullName evidence="10">Lipid scramblase CLPTM1L</fullName>
    </recommendedName>
    <alternativeName>
        <fullName evidence="12">Cisplatin resistance-related protein 9</fullName>
    </alternativeName>
    <alternativeName>
        <fullName evidence="11">Cleft lip and palate transmembrane protein 1-like protein</fullName>
    </alternativeName>
</protein>
<dbReference type="OMA" id="KFRFWIH"/>
<evidence type="ECO:0000256" key="16">
    <source>
        <dbReference type="SAM" id="Phobius"/>
    </source>
</evidence>
<evidence type="ECO:0000256" key="5">
    <source>
        <dbReference type="ARBA" id="ARBA00023136"/>
    </source>
</evidence>
<evidence type="ECO:0000256" key="6">
    <source>
        <dbReference type="ARBA" id="ARBA00024615"/>
    </source>
</evidence>
<evidence type="ECO:0000256" key="3">
    <source>
        <dbReference type="ARBA" id="ARBA00022692"/>
    </source>
</evidence>
<accession>A0A7M7J5D7</accession>
<dbReference type="EnsemblMetazoa" id="XM_022790625">
    <property type="protein sequence ID" value="XP_022646360"/>
    <property type="gene ID" value="LOC111244056"/>
</dbReference>
<organism evidence="17 18">
    <name type="scientific">Varroa destructor</name>
    <name type="common">Honeybee mite</name>
    <dbReference type="NCBI Taxonomy" id="109461"/>
    <lineage>
        <taxon>Eukaryota</taxon>
        <taxon>Metazoa</taxon>
        <taxon>Ecdysozoa</taxon>
        <taxon>Arthropoda</taxon>
        <taxon>Chelicerata</taxon>
        <taxon>Arachnida</taxon>
        <taxon>Acari</taxon>
        <taxon>Parasitiformes</taxon>
        <taxon>Mesostigmata</taxon>
        <taxon>Gamasina</taxon>
        <taxon>Dermanyssoidea</taxon>
        <taxon>Varroidae</taxon>
        <taxon>Varroa</taxon>
    </lineage>
</organism>
<feature type="region of interest" description="Disordered" evidence="15">
    <location>
        <begin position="162"/>
        <end position="194"/>
    </location>
</feature>
<comment type="catalytic activity">
    <reaction evidence="9">
        <text>6-(alpha-D-glucosaminyl)-(1-octadecanoyl,2-(9Z)-octadecenoyl-sn-glycero-3-phospho)-1D-myo-inositol(in) = 6-(alpha-D-glucosaminyl)-(1-octadecanoyl,2-(9Z)-octadecenoyl-sn-glycero-3-phospho)-1D-myo-inositol(out)</text>
        <dbReference type="Rhea" id="RHEA:71495"/>
        <dbReference type="ChEBI" id="CHEBI:190691"/>
    </reaction>
</comment>
<evidence type="ECO:0000256" key="2">
    <source>
        <dbReference type="ARBA" id="ARBA00009310"/>
    </source>
</evidence>
<dbReference type="RefSeq" id="XP_022646359.1">
    <property type="nucleotide sequence ID" value="XM_022790624.1"/>
</dbReference>
<sequence>MGLLPGSLSLGGVVAIIFLGYIGSSMYTMYKIYNPAECTDVDSKTCLQPAWRNKGDLKHQLVMVVTTEETASRIKIGKHQIILNEADFDVTQTTSDLILKSFDVPLSVRRNGSLYLHVFLDSRTPSAAAKEPLDLISSSTATAHSVRLSRYAVPKPEAVSLIGGNGKEPLSDEERSKAVRKRRKASMGSQEELERPYTHLPSTLTVCLMATPHSMPINSLFSEIIPLLKLTHQNKYVPIAYVNTAAVMNRDLVHITPSTSTFGMKVSFNQITVGKLKFISVVKEALNNMEQFGISEQDTDGVKTIFFDTSLVLLLTTVLVSALHMIFDVMAFKNDVSFWRNIDNFEGISVRAIGWRALSQIVILLYLYDNDTSRLVLLSNLVSTAIELWKLAKAMKVSICWKKILPVGFKFGSSSEAEQKTDEIDSQGMKLLSYILLPLSIGGAIYSLYYQPHKSWYSWSIASLANGVYAFGFLLMLPQLFLNYRLKSVAHLPWRVFMYKAFNTFIDDLFAFIIHMPTAHRVACFRDDAVFLIFLYQRWLYPVDKTRVNEFGMSYAIDETSAKCSPKKNVEESKKSR</sequence>
<evidence type="ECO:0000256" key="1">
    <source>
        <dbReference type="ARBA" id="ARBA00004141"/>
    </source>
</evidence>
<comment type="function">
    <text evidence="13">Scramblase that mediates the translocation of glucosaminylphosphatidylinositol (alpha-D-GlcN-(1-6)-(1,2-diacyl-sn-glycero-3-phospho)-1D-myo-inositol, GlcN-PI) across the endoplasmic reticulum (ER) membrane, from the cytosolic leaflet to the luminal leaflet of the ER membrane, where it participates in the biosynthesis of glycosylphosphatidylinositol (GPI). GPI is a lipid glycoconjugate involved in post-translational modification of proteins. Can also translocate 1,2-diacyl-sn-glycero-3-phospho-(1D-myo-inositol) (phosphatidylinositol or PI), as well as several other phospholipids (1,2-diacyl-sn-glycero-3-phosphocholine, 1,2-diacyl-sn-glycero-3-phosphoethanolamine), and N-acetylglucosaminylphosphatidylinositol (GlcNAc-PI) in vitro.</text>
</comment>
<dbReference type="PANTHER" id="PTHR21347">
    <property type="entry name" value="CLEFT LIP AND PALATE ASSOCIATED TRANSMEMBRANE PROTEIN-RELATED"/>
    <property type="match status" value="1"/>
</dbReference>
<keyword evidence="5 16" id="KW-0472">Membrane</keyword>
<evidence type="ECO:0000313" key="18">
    <source>
        <dbReference type="Proteomes" id="UP000594260"/>
    </source>
</evidence>
<dbReference type="GO" id="GO:0016020">
    <property type="term" value="C:membrane"/>
    <property type="evidence" value="ECO:0007669"/>
    <property type="project" value="UniProtKB-SubCell"/>
</dbReference>